<evidence type="ECO:0000313" key="2">
    <source>
        <dbReference type="EMBL" id="KAG0587976.1"/>
    </source>
</evidence>
<dbReference type="EMBL" id="CM026422">
    <property type="protein sequence ID" value="KAG0587976.1"/>
    <property type="molecule type" value="Genomic_DNA"/>
</dbReference>
<proteinExistence type="predicted"/>
<gene>
    <name evidence="2" type="ORF">KC19_2G206400</name>
</gene>
<feature type="signal peptide" evidence="1">
    <location>
        <begin position="1"/>
        <end position="22"/>
    </location>
</feature>
<comment type="caution">
    <text evidence="2">The sequence shown here is derived from an EMBL/GenBank/DDBJ whole genome shotgun (WGS) entry which is preliminary data.</text>
</comment>
<keyword evidence="1" id="KW-0732">Signal</keyword>
<sequence length="62" mass="7099">MVDFSACRAVCLVFFCLFRSSGKQELLNSRAQAPWQWPENRRTVSTNALLFKSSHFPFGFAP</sequence>
<reference evidence="2" key="1">
    <citation type="submission" date="2020-06" db="EMBL/GenBank/DDBJ databases">
        <title>WGS assembly of Ceratodon purpureus strain R40.</title>
        <authorList>
            <person name="Carey S.B."/>
            <person name="Jenkins J."/>
            <person name="Shu S."/>
            <person name="Lovell J.T."/>
            <person name="Sreedasyam A."/>
            <person name="Maumus F."/>
            <person name="Tiley G.P."/>
            <person name="Fernandez-Pozo N."/>
            <person name="Barry K."/>
            <person name="Chen C."/>
            <person name="Wang M."/>
            <person name="Lipzen A."/>
            <person name="Daum C."/>
            <person name="Saski C.A."/>
            <person name="Payton A.C."/>
            <person name="Mcbreen J.C."/>
            <person name="Conrad R.E."/>
            <person name="Kollar L.M."/>
            <person name="Olsson S."/>
            <person name="Huttunen S."/>
            <person name="Landis J.B."/>
            <person name="Wickett N.J."/>
            <person name="Johnson M.G."/>
            <person name="Rensing S.A."/>
            <person name="Grimwood J."/>
            <person name="Schmutz J."/>
            <person name="Mcdaniel S.F."/>
        </authorList>
    </citation>
    <scope>NUCLEOTIDE SEQUENCE</scope>
    <source>
        <strain evidence="2">R40</strain>
    </source>
</reference>
<name>A0A8T0IZ17_CERPU</name>
<accession>A0A8T0IZ17</accession>
<dbReference type="Proteomes" id="UP000822688">
    <property type="component" value="Chromosome 2"/>
</dbReference>
<feature type="chain" id="PRO_5035792524" description="Secreted protein" evidence="1">
    <location>
        <begin position="23"/>
        <end position="62"/>
    </location>
</feature>
<organism evidence="2 3">
    <name type="scientific">Ceratodon purpureus</name>
    <name type="common">Fire moss</name>
    <name type="synonym">Dicranum purpureum</name>
    <dbReference type="NCBI Taxonomy" id="3225"/>
    <lineage>
        <taxon>Eukaryota</taxon>
        <taxon>Viridiplantae</taxon>
        <taxon>Streptophyta</taxon>
        <taxon>Embryophyta</taxon>
        <taxon>Bryophyta</taxon>
        <taxon>Bryophytina</taxon>
        <taxon>Bryopsida</taxon>
        <taxon>Dicranidae</taxon>
        <taxon>Pseudoditrichales</taxon>
        <taxon>Ditrichaceae</taxon>
        <taxon>Ceratodon</taxon>
    </lineage>
</organism>
<protein>
    <recommendedName>
        <fullName evidence="4">Secreted protein</fullName>
    </recommendedName>
</protein>
<evidence type="ECO:0000256" key="1">
    <source>
        <dbReference type="SAM" id="SignalP"/>
    </source>
</evidence>
<evidence type="ECO:0008006" key="4">
    <source>
        <dbReference type="Google" id="ProtNLM"/>
    </source>
</evidence>
<dbReference type="AlphaFoldDB" id="A0A8T0IZ17"/>
<keyword evidence="3" id="KW-1185">Reference proteome</keyword>
<evidence type="ECO:0000313" key="3">
    <source>
        <dbReference type="Proteomes" id="UP000822688"/>
    </source>
</evidence>